<dbReference type="GO" id="GO:0004674">
    <property type="term" value="F:protein serine/threonine kinase activity"/>
    <property type="evidence" value="ECO:0007669"/>
    <property type="project" value="UniProtKB-KW"/>
</dbReference>
<dbReference type="InterPro" id="IPR000719">
    <property type="entry name" value="Prot_kinase_dom"/>
</dbReference>
<feature type="domain" description="Protein kinase" evidence="15">
    <location>
        <begin position="460"/>
        <end position="779"/>
    </location>
</feature>
<feature type="region of interest" description="Disordered" evidence="14">
    <location>
        <begin position="2109"/>
        <end position="2149"/>
    </location>
</feature>
<feature type="compositionally biased region" description="Basic and acidic residues" evidence="14">
    <location>
        <begin position="1338"/>
        <end position="1355"/>
    </location>
</feature>
<accession>A0A9P4WWT6</accession>
<feature type="compositionally biased region" description="Polar residues" evidence="14">
    <location>
        <begin position="1091"/>
        <end position="1105"/>
    </location>
</feature>
<feature type="compositionally biased region" description="Polar residues" evidence="14">
    <location>
        <begin position="1740"/>
        <end position="1752"/>
    </location>
</feature>
<evidence type="ECO:0000256" key="8">
    <source>
        <dbReference type="ARBA" id="ARBA00022777"/>
    </source>
</evidence>
<dbReference type="GO" id="GO:0005975">
    <property type="term" value="P:carbohydrate metabolic process"/>
    <property type="evidence" value="ECO:0007669"/>
    <property type="project" value="InterPro"/>
</dbReference>
<dbReference type="Gene3D" id="2.70.98.10">
    <property type="match status" value="1"/>
</dbReference>
<feature type="region of interest" description="Disordered" evidence="14">
    <location>
        <begin position="1044"/>
        <end position="1233"/>
    </location>
</feature>
<comment type="catalytic activity">
    <reaction evidence="12">
        <text>L-seryl-[protein] + ATP = O-phospho-L-seryl-[protein] + ADP + H(+)</text>
        <dbReference type="Rhea" id="RHEA:17989"/>
        <dbReference type="Rhea" id="RHEA-COMP:9863"/>
        <dbReference type="Rhea" id="RHEA-COMP:11604"/>
        <dbReference type="ChEBI" id="CHEBI:15378"/>
        <dbReference type="ChEBI" id="CHEBI:29999"/>
        <dbReference type="ChEBI" id="CHEBI:30616"/>
        <dbReference type="ChEBI" id="CHEBI:83421"/>
        <dbReference type="ChEBI" id="CHEBI:456216"/>
        <dbReference type="EC" id="2.7.11.1"/>
    </reaction>
</comment>
<feature type="compositionally biased region" description="Basic and acidic residues" evidence="14">
    <location>
        <begin position="357"/>
        <end position="374"/>
    </location>
</feature>
<dbReference type="InterPro" id="IPR025532">
    <property type="entry name" value="G6P_1-epimerase"/>
</dbReference>
<feature type="compositionally biased region" description="Basic and acidic residues" evidence="14">
    <location>
        <begin position="2113"/>
        <end position="2124"/>
    </location>
</feature>
<name>A0A9P4WWT6_9PLEO</name>
<dbReference type="InterPro" id="IPR025925">
    <property type="entry name" value="PPC89_CLD"/>
</dbReference>
<keyword evidence="5" id="KW-0723">Serine/threonine-protein kinase</keyword>
<comment type="similarity">
    <text evidence="3">Belongs to the glucose-6-phosphate 1-epimerase family.</text>
</comment>
<evidence type="ECO:0000313" key="17">
    <source>
        <dbReference type="Proteomes" id="UP000758155"/>
    </source>
</evidence>
<dbReference type="Gene3D" id="1.10.510.10">
    <property type="entry name" value="Transferase(Phosphotransferase) domain 1"/>
    <property type="match status" value="1"/>
</dbReference>
<feature type="compositionally biased region" description="Polar residues" evidence="14">
    <location>
        <begin position="1055"/>
        <end position="1065"/>
    </location>
</feature>
<evidence type="ECO:0000313" key="16">
    <source>
        <dbReference type="EMBL" id="KAF3044329.1"/>
    </source>
</evidence>
<dbReference type="SUPFAM" id="SSF56112">
    <property type="entry name" value="Protein kinase-like (PK-like)"/>
    <property type="match status" value="1"/>
</dbReference>
<dbReference type="Pfam" id="PF00069">
    <property type="entry name" value="Pkinase"/>
    <property type="match status" value="1"/>
</dbReference>
<feature type="region of interest" description="Disordered" evidence="14">
    <location>
        <begin position="357"/>
        <end position="439"/>
    </location>
</feature>
<evidence type="ECO:0000256" key="1">
    <source>
        <dbReference type="ARBA" id="ARBA00001096"/>
    </source>
</evidence>
<dbReference type="Pfam" id="PF01263">
    <property type="entry name" value="Aldose_epim"/>
    <property type="match status" value="1"/>
</dbReference>
<dbReference type="GO" id="GO:0005524">
    <property type="term" value="F:ATP binding"/>
    <property type="evidence" value="ECO:0007669"/>
    <property type="project" value="UniProtKB-KW"/>
</dbReference>
<organism evidence="16 17">
    <name type="scientific">Didymella heteroderae</name>
    <dbReference type="NCBI Taxonomy" id="1769908"/>
    <lineage>
        <taxon>Eukaryota</taxon>
        <taxon>Fungi</taxon>
        <taxon>Dikarya</taxon>
        <taxon>Ascomycota</taxon>
        <taxon>Pezizomycotina</taxon>
        <taxon>Dothideomycetes</taxon>
        <taxon>Pleosporomycetidae</taxon>
        <taxon>Pleosporales</taxon>
        <taxon>Pleosporineae</taxon>
        <taxon>Didymellaceae</taxon>
        <taxon>Didymella</taxon>
    </lineage>
</organism>
<dbReference type="FunFam" id="1.10.510.10:FF:000699">
    <property type="entry name" value="Probable serine/threonine-protein kinase iksA"/>
    <property type="match status" value="1"/>
</dbReference>
<sequence length="2149" mass="241497">MVDRANRPSALNAPKSSGPSAQVDVIGEGGSQKVVASLPSGESVEVYLFGATVTSWKSNGGKTENLWVSEAADLTGNKPIRGGVPVVFPNFGPPPATGPTSKLSQHGFARNSRWEYLGKSSTEDALDTSSVKLDFGLDRNGISEEHRKAWPLDFGLVYSVTLSKDTLQTVITVRNEGDESFEFQFLLHTYFRIKDITKVTVNGLGSVEYIDKVLDATTHTQTEPTLKFNGEVDRVYKDIKIDTTSVLEDGKPRFDITRDNVKDTVTWNPWIEKAKAIGDFAPKDGYKNMVCVEVGAVNGWQKLEKGEVFEGAESREIVLRHGSAVVVYDQRSKQLSLRDASKSTALDGISCPYCHRAYREPSPHDTGDDERPHSPGEPGMDHGFVNPGYFQMLRSSQPSSTAGTRPPSPHKQLGPALSRDTPAEFHTPAGAEFVGSAPLPPRNQGISARAFSSNYFKTFFVEERELGRGGKGVVLLVQHVLDGVQLGKFACKRVPVGHDHEWLEKVLIEVQLLQNLSHQNLVSYRHVWLEDYQINTFGPSVPCAFILQQYCDGGDLHGYILDSMKTTTTKDQMKERLRRRSKGQMEGPEDTLGPRRMHFEEIISFFKDITSGLNHLHANGYIHRDLKPSNCLLHHDKYGMKVLVSDFGEVQSANVARNSSGATGTISYCAPEVLRQEIPGGPYGNFTTKSDIFSLGMIVYFMCFARLPYKNADGIDEDNEDLDQLRAEISTWAGIDDEQRIRSDLPEKLYRSLKRLLALNPDERPGTEEILHVLKSPSVFDEFNAYAGPSGMDDFSPRISRADTPSPGPAPMTRKRSSTSHQYSRPGRSKLGASVMERSPSPPPPHINRRTSSEEAAVVLRHQKLEFPVPEVVRTPSPQRLMLPPPPFEGQSRLRRLRTYTTIVLDNPATASIIRVALFFVKVASLFGACQPFAAEPWAAYSLLGLASLDFLYPHLVVLPQSSPPTSIGKARTIRELSRSLSHSPRNIPSPSPPPSDSNPTKRSGFGTETSNFFNDPDILMSTQQHFADATDTLPQYPRIRSTAKKMTQWRPMASTRTNPDTSMINKEFGDFDQSMSDEESISVEQARGLNRSNHGTPVRQSSAFHSLYDITPPTNRTRKSLAGETGSLRRDAQIRRASRNDLDVASPRPASKRNSPALPAKENKRNTLAQLHAKLSEDESSFMQDRPPTLTVNSTKNTRWGNRQTSLQMDGIVEERSKSQSRPSTAQNATAQSFILPDLPNLTELVSGVFEDGTPVFSKNTTSRSRYAAPPGGNRRPNHIPIESVPIPDEEKAIFSALQQLQDKVAQIEAERSEQDRRIEEQDLELIELRANAQAYEKSRRSDSANDSDAGKGHWKVEKTRLDATVQTLRTKLDRADRKVAVLEIEKKRLTTERDNMTNQLGVAFQTCEELKNEKLALADENDALRQEVDALRGDNEELRDQLNQEMSHHREETVNLRQQFDQAANATEKENALLNAELARMHAQNDEHTQQFARQDVELRKARQEKDEYARLQADHEALKSQLASLKAKREEEIRRWTQQESALKAQVDRRDETIRHFQDATQEQTNQAMRLDNENLRQELAQLAAQHDDDYERWARKESQLKRKVQQREAAARQTLDITREVLSNREANEQDCLREHPRQETLQRKPSYRREDTGARIKSRVQQESRNSRAELAQSSRSHENPRREYTGVSRQEFSRSLPVQPRRSFFAPAADKNAHAETPESTTDLSLKPHGTPYMSRSVQSTRPTVTTQRPANLDLTELSFIGSDVIAQLRRQLEEQRANARRASTAAVVHTVRDDTVRSQRQTREDTVRSIASAKSERRPSLVRKSSLKDTTRRTTASQFEDDVTGNMSNLDADTEATQTKQSAIDLSMHSNTSRRRRSAPDNMTSAFIVPDLKIESRRPSITATTISRHDKHHDNANCTVCRREGLTTSRSDLRVPRLVPVSNRLPDDIDTTLRPARSPKEALALVVKELQDERSHLHIELAALRVMLENHDASQGARKRADINASIQDTLRRLEIKDAQIYNLYDVLEGQAAEGDITEQDVEDITDMIRAQDEQHGAREHIEPAQKSAEGDVDMSHVEFSRGKKGQGKRVTIRSFVSEDFTTEDEFGKDADRKTMLDDETEELPWEGFEDSEIPEGWGRVH</sequence>
<dbReference type="InterPro" id="IPR008183">
    <property type="entry name" value="Aldose_1/G6P_1-epimerase"/>
</dbReference>
<evidence type="ECO:0000256" key="6">
    <source>
        <dbReference type="ARBA" id="ARBA00022679"/>
    </source>
</evidence>
<comment type="caution">
    <text evidence="16">The sequence shown here is derived from an EMBL/GenBank/DDBJ whole genome shotgun (WGS) entry which is preliminary data.</text>
</comment>
<keyword evidence="13" id="KW-0175">Coiled coil</keyword>
<feature type="region of interest" description="Disordered" evidence="14">
    <location>
        <begin position="978"/>
        <end position="1010"/>
    </location>
</feature>
<dbReference type="Proteomes" id="UP000758155">
    <property type="component" value="Unassembled WGS sequence"/>
</dbReference>
<dbReference type="InterPro" id="IPR051756">
    <property type="entry name" value="Centrosomal_MT-associated"/>
</dbReference>
<feature type="compositionally biased region" description="Basic and acidic residues" evidence="14">
    <location>
        <begin position="1128"/>
        <end position="1143"/>
    </location>
</feature>
<evidence type="ECO:0000256" key="4">
    <source>
        <dbReference type="ARBA" id="ARBA00022490"/>
    </source>
</evidence>
<dbReference type="GO" id="GO:0005815">
    <property type="term" value="C:microtubule organizing center"/>
    <property type="evidence" value="ECO:0007669"/>
    <property type="project" value="UniProtKB-SubCell"/>
</dbReference>
<keyword evidence="17" id="KW-1185">Reference proteome</keyword>
<dbReference type="InterPro" id="IPR008271">
    <property type="entry name" value="Ser/Thr_kinase_AS"/>
</dbReference>
<reference evidence="16" key="1">
    <citation type="submission" date="2019-04" db="EMBL/GenBank/DDBJ databases">
        <title>Sequencing of skin fungus with MAO and IRED activity.</title>
        <authorList>
            <person name="Marsaioli A.J."/>
            <person name="Bonatto J.M.C."/>
            <person name="Reis Junior O."/>
        </authorList>
    </citation>
    <scope>NUCLEOTIDE SEQUENCE</scope>
    <source>
        <strain evidence="16">28M1</strain>
    </source>
</reference>
<feature type="region of interest" description="Disordered" evidence="14">
    <location>
        <begin position="2061"/>
        <end position="2080"/>
    </location>
</feature>
<dbReference type="SMART" id="SM00220">
    <property type="entry name" value="S_TKc"/>
    <property type="match status" value="1"/>
</dbReference>
<feature type="compositionally biased region" description="Basic and acidic residues" evidence="14">
    <location>
        <begin position="1681"/>
        <end position="1690"/>
    </location>
</feature>
<keyword evidence="8" id="KW-0418">Kinase</keyword>
<evidence type="ECO:0000256" key="11">
    <source>
        <dbReference type="ARBA" id="ARBA00047899"/>
    </source>
</evidence>
<comment type="catalytic activity">
    <reaction evidence="1">
        <text>alpha-D-glucose 6-phosphate = beta-D-glucose 6-phosphate</text>
        <dbReference type="Rhea" id="RHEA:16249"/>
        <dbReference type="ChEBI" id="CHEBI:58225"/>
        <dbReference type="ChEBI" id="CHEBI:58247"/>
        <dbReference type="EC" id="5.1.3.15"/>
    </reaction>
</comment>
<gene>
    <name evidence="16" type="ORF">E8E12_008255</name>
</gene>
<feature type="region of interest" description="Disordered" evidence="14">
    <location>
        <begin position="1799"/>
        <end position="1856"/>
    </location>
</feature>
<dbReference type="PANTHER" id="PTHR19336">
    <property type="entry name" value="UNCHARACTERIZED DUF1167"/>
    <property type="match status" value="1"/>
</dbReference>
<feature type="compositionally biased region" description="Polar residues" evidence="14">
    <location>
        <begin position="1191"/>
        <end position="1209"/>
    </location>
</feature>
<feature type="region of interest" description="Disordered" evidence="14">
    <location>
        <begin position="570"/>
        <end position="591"/>
    </location>
</feature>
<dbReference type="OrthoDB" id="76453at2759"/>
<feature type="compositionally biased region" description="Basic and acidic residues" evidence="14">
    <location>
        <begin position="1799"/>
        <end position="1814"/>
    </location>
</feature>
<feature type="compositionally biased region" description="Acidic residues" evidence="14">
    <location>
        <begin position="2125"/>
        <end position="2141"/>
    </location>
</feature>
<dbReference type="InterPro" id="IPR011009">
    <property type="entry name" value="Kinase-like_dom_sf"/>
</dbReference>
<feature type="compositionally biased region" description="Polar residues" evidence="14">
    <location>
        <begin position="393"/>
        <end position="403"/>
    </location>
</feature>
<dbReference type="InterPro" id="IPR024957">
    <property type="entry name" value="Cep57_MT-bd_dom"/>
</dbReference>
<evidence type="ECO:0000256" key="7">
    <source>
        <dbReference type="ARBA" id="ARBA00022741"/>
    </source>
</evidence>
<keyword evidence="9" id="KW-0067">ATP-binding</keyword>
<dbReference type="CDD" id="cd14014">
    <property type="entry name" value="STKc_PknB_like"/>
    <property type="match status" value="1"/>
</dbReference>
<dbReference type="PANTHER" id="PTHR19336:SF9">
    <property type="entry name" value="SPINDLE POLE BODY PROTEIN PPC89"/>
    <property type="match status" value="1"/>
</dbReference>
<evidence type="ECO:0000256" key="12">
    <source>
        <dbReference type="ARBA" id="ARBA00048679"/>
    </source>
</evidence>
<dbReference type="FunFam" id="3.30.200.20:FF:000306">
    <property type="entry name" value="IKS protein kinase"/>
    <property type="match status" value="1"/>
</dbReference>
<dbReference type="PROSITE" id="PS00108">
    <property type="entry name" value="PROTEIN_KINASE_ST"/>
    <property type="match status" value="1"/>
</dbReference>
<comment type="subcellular location">
    <subcellularLocation>
        <location evidence="2">Cytoplasm</location>
        <location evidence="2">Cytoskeleton</location>
        <location evidence="2">Microtubule organizing center</location>
    </subcellularLocation>
</comment>
<evidence type="ECO:0000259" key="15">
    <source>
        <dbReference type="PROSITE" id="PS50011"/>
    </source>
</evidence>
<dbReference type="GO" id="GO:0030246">
    <property type="term" value="F:carbohydrate binding"/>
    <property type="evidence" value="ECO:0007669"/>
    <property type="project" value="InterPro"/>
</dbReference>
<keyword evidence="7" id="KW-0547">Nucleotide-binding</keyword>
<feature type="coiled-coil region" evidence="13">
    <location>
        <begin position="1569"/>
        <end position="1596"/>
    </location>
</feature>
<evidence type="ECO:0000256" key="14">
    <source>
        <dbReference type="SAM" id="MobiDB-lite"/>
    </source>
</evidence>
<dbReference type="CDD" id="cd09020">
    <property type="entry name" value="D-hex-6-P-epi_like"/>
    <property type="match status" value="1"/>
</dbReference>
<keyword evidence="10" id="KW-0206">Cytoskeleton</keyword>
<feature type="compositionally biased region" description="Polar residues" evidence="14">
    <location>
        <begin position="1221"/>
        <end position="1233"/>
    </location>
</feature>
<keyword evidence="4" id="KW-0963">Cytoplasm</keyword>
<dbReference type="GO" id="GO:0047938">
    <property type="term" value="F:glucose-6-phosphate 1-epimerase activity"/>
    <property type="evidence" value="ECO:0007669"/>
    <property type="project" value="UniProtKB-EC"/>
</dbReference>
<evidence type="ECO:0000256" key="2">
    <source>
        <dbReference type="ARBA" id="ARBA00004267"/>
    </source>
</evidence>
<feature type="compositionally biased region" description="Basic and acidic residues" evidence="14">
    <location>
        <begin position="1632"/>
        <end position="1673"/>
    </location>
</feature>
<dbReference type="Pfam" id="PF14197">
    <property type="entry name" value="Cep57_CLD_2"/>
    <property type="match status" value="1"/>
</dbReference>
<feature type="compositionally biased region" description="Pro residues" evidence="14">
    <location>
        <begin position="988"/>
        <end position="997"/>
    </location>
</feature>
<feature type="compositionally biased region" description="Basic and acidic residues" evidence="14">
    <location>
        <begin position="2061"/>
        <end position="2071"/>
    </location>
</feature>
<feature type="region of interest" description="Disordered" evidence="14">
    <location>
        <begin position="1"/>
        <end position="22"/>
    </location>
</feature>
<keyword evidence="6" id="KW-0808">Transferase</keyword>
<proteinExistence type="inferred from homology"/>
<evidence type="ECO:0000256" key="13">
    <source>
        <dbReference type="SAM" id="Coils"/>
    </source>
</evidence>
<evidence type="ECO:0000256" key="10">
    <source>
        <dbReference type="ARBA" id="ARBA00023212"/>
    </source>
</evidence>
<evidence type="ECO:0000256" key="3">
    <source>
        <dbReference type="ARBA" id="ARBA00005866"/>
    </source>
</evidence>
<evidence type="ECO:0000256" key="5">
    <source>
        <dbReference type="ARBA" id="ARBA00022527"/>
    </source>
</evidence>
<protein>
    <recommendedName>
        <fullName evidence="15">Protein kinase domain-containing protein</fullName>
    </recommendedName>
</protein>
<dbReference type="PROSITE" id="PS50011">
    <property type="entry name" value="PROTEIN_KINASE_DOM"/>
    <property type="match status" value="1"/>
</dbReference>
<dbReference type="Gene3D" id="3.30.200.20">
    <property type="entry name" value="Phosphorylase Kinase, domain 1"/>
    <property type="match status" value="1"/>
</dbReference>
<feature type="region of interest" description="Disordered" evidence="14">
    <location>
        <begin position="1336"/>
        <end position="1355"/>
    </location>
</feature>
<dbReference type="EMBL" id="SWKV01000009">
    <property type="protein sequence ID" value="KAF3044329.1"/>
    <property type="molecule type" value="Genomic_DNA"/>
</dbReference>
<feature type="region of interest" description="Disordered" evidence="14">
    <location>
        <begin position="1632"/>
        <end position="1752"/>
    </location>
</feature>
<dbReference type="Pfam" id="PF06657">
    <property type="entry name" value="Cep57_MT_bd"/>
    <property type="match status" value="1"/>
</dbReference>
<feature type="region of interest" description="Disordered" evidence="14">
    <location>
        <begin position="791"/>
        <end position="852"/>
    </location>
</feature>
<dbReference type="InterPro" id="IPR014718">
    <property type="entry name" value="GH-type_carb-bd"/>
</dbReference>
<comment type="catalytic activity">
    <reaction evidence="11">
        <text>L-threonyl-[protein] + ATP = O-phospho-L-threonyl-[protein] + ADP + H(+)</text>
        <dbReference type="Rhea" id="RHEA:46608"/>
        <dbReference type="Rhea" id="RHEA-COMP:11060"/>
        <dbReference type="Rhea" id="RHEA-COMP:11605"/>
        <dbReference type="ChEBI" id="CHEBI:15378"/>
        <dbReference type="ChEBI" id="CHEBI:30013"/>
        <dbReference type="ChEBI" id="CHEBI:30616"/>
        <dbReference type="ChEBI" id="CHEBI:61977"/>
        <dbReference type="ChEBI" id="CHEBI:456216"/>
        <dbReference type="EC" id="2.7.11.1"/>
    </reaction>
</comment>
<dbReference type="InterPro" id="IPR011013">
    <property type="entry name" value="Gal_mutarotase_sf_dom"/>
</dbReference>
<dbReference type="GO" id="GO:0008017">
    <property type="term" value="F:microtubule binding"/>
    <property type="evidence" value="ECO:0007669"/>
    <property type="project" value="InterPro"/>
</dbReference>
<dbReference type="SUPFAM" id="SSF74650">
    <property type="entry name" value="Galactose mutarotase-like"/>
    <property type="match status" value="1"/>
</dbReference>
<evidence type="ECO:0000256" key="9">
    <source>
        <dbReference type="ARBA" id="ARBA00022840"/>
    </source>
</evidence>